<feature type="chain" id="PRO_5041671698" evidence="1">
    <location>
        <begin position="25"/>
        <end position="233"/>
    </location>
</feature>
<evidence type="ECO:0000313" key="2">
    <source>
        <dbReference type="EMBL" id="KAK2727162.1"/>
    </source>
</evidence>
<sequence>MEGLRGSRLAPVSIVFCLLPFIRALEMYPGYQNDPVPLDSPMGAAAYVLPDTHRESRQLNEILPLVTSMMGNNDNGIKIALAPLNTPHHAYAAPSFGPAISYAPASAYAPAPTYAPAPAYAPAPTYAPAYSPPPVYAPATPVYSYASPKPTYTYASPTYKPRPAYQPTYASPTYVPHVYAPPVYSAPPAYAHPTYSASSYPTGAQIVPVLSTGGGGNDMLPLLAAAVLANRDT</sequence>
<organism evidence="2 3">
    <name type="scientific">Artemia franciscana</name>
    <name type="common">Brine shrimp</name>
    <name type="synonym">Artemia sanfranciscana</name>
    <dbReference type="NCBI Taxonomy" id="6661"/>
    <lineage>
        <taxon>Eukaryota</taxon>
        <taxon>Metazoa</taxon>
        <taxon>Ecdysozoa</taxon>
        <taxon>Arthropoda</taxon>
        <taxon>Crustacea</taxon>
        <taxon>Branchiopoda</taxon>
        <taxon>Anostraca</taxon>
        <taxon>Artemiidae</taxon>
        <taxon>Artemia</taxon>
    </lineage>
</organism>
<protein>
    <submittedName>
        <fullName evidence="2">Uncharacterized protein</fullName>
    </submittedName>
</protein>
<keyword evidence="1" id="KW-0732">Signal</keyword>
<evidence type="ECO:0000256" key="1">
    <source>
        <dbReference type="SAM" id="SignalP"/>
    </source>
</evidence>
<comment type="caution">
    <text evidence="2">The sequence shown here is derived from an EMBL/GenBank/DDBJ whole genome shotgun (WGS) entry which is preliminary data.</text>
</comment>
<evidence type="ECO:0000313" key="3">
    <source>
        <dbReference type="Proteomes" id="UP001187531"/>
    </source>
</evidence>
<dbReference type="AlphaFoldDB" id="A0AA88ITB6"/>
<proteinExistence type="predicted"/>
<keyword evidence="3" id="KW-1185">Reference proteome</keyword>
<dbReference type="Proteomes" id="UP001187531">
    <property type="component" value="Unassembled WGS sequence"/>
</dbReference>
<dbReference type="EMBL" id="JAVRJZ010000001">
    <property type="protein sequence ID" value="KAK2727162.1"/>
    <property type="molecule type" value="Genomic_DNA"/>
</dbReference>
<gene>
    <name evidence="2" type="ORF">QYM36_007853</name>
</gene>
<accession>A0AA88ITB6</accession>
<reference evidence="2" key="1">
    <citation type="submission" date="2023-07" db="EMBL/GenBank/DDBJ databases">
        <title>Chromosome-level genome assembly of Artemia franciscana.</title>
        <authorList>
            <person name="Jo E."/>
        </authorList>
    </citation>
    <scope>NUCLEOTIDE SEQUENCE</scope>
    <source>
        <tissue evidence="2">Whole body</tissue>
    </source>
</reference>
<name>A0AA88ITB6_ARTSF</name>
<feature type="signal peptide" evidence="1">
    <location>
        <begin position="1"/>
        <end position="24"/>
    </location>
</feature>